<keyword evidence="1" id="KW-0285">Flavoprotein</keyword>
<dbReference type="Pfam" id="PF00296">
    <property type="entry name" value="Bac_luciferase"/>
    <property type="match status" value="1"/>
</dbReference>
<dbReference type="PANTHER" id="PTHR30011:SF16">
    <property type="entry name" value="C2H2 FINGER DOMAIN TRANSCRIPTION FACTOR (EUROFUNG)-RELATED"/>
    <property type="match status" value="1"/>
</dbReference>
<organism evidence="7 8">
    <name type="scientific">Roseococcus pinisoli</name>
    <dbReference type="NCBI Taxonomy" id="2835040"/>
    <lineage>
        <taxon>Bacteria</taxon>
        <taxon>Pseudomonadati</taxon>
        <taxon>Pseudomonadota</taxon>
        <taxon>Alphaproteobacteria</taxon>
        <taxon>Acetobacterales</taxon>
        <taxon>Roseomonadaceae</taxon>
        <taxon>Roseococcus</taxon>
    </lineage>
</organism>
<evidence type="ECO:0000256" key="2">
    <source>
        <dbReference type="ARBA" id="ARBA00022643"/>
    </source>
</evidence>
<dbReference type="InterPro" id="IPR016215">
    <property type="entry name" value="NTA_MOA"/>
</dbReference>
<dbReference type="SUPFAM" id="SSF51679">
    <property type="entry name" value="Bacterial luciferase-like"/>
    <property type="match status" value="1"/>
</dbReference>
<dbReference type="PANTHER" id="PTHR30011">
    <property type="entry name" value="ALKANESULFONATE MONOOXYGENASE-RELATED"/>
    <property type="match status" value="1"/>
</dbReference>
<evidence type="ECO:0000256" key="4">
    <source>
        <dbReference type="ARBA" id="ARBA00023033"/>
    </source>
</evidence>
<dbReference type="NCBIfam" id="TIGR03860">
    <property type="entry name" value="FMN_nitrolo"/>
    <property type="match status" value="1"/>
</dbReference>
<dbReference type="CDD" id="cd01095">
    <property type="entry name" value="Nitrilotriacetate_monoxgenase"/>
    <property type="match status" value="1"/>
</dbReference>
<sequence>MHLGVFVMGTGNHPAGWRLPGAGRSNQDLGLLKGIARTAERGKFDLLFVADGLALSLSDHPSYVARFEPLTLITALAGATQHIGLGATVSTTYGQPYHVARAFSSIDHLSGGRAAWNVVTTANAAAAANFTRPGHPEHAERYALAEEFVDVVRGLWDGWEDDALVADPATGLFVDPAKVRPLNHEGRFFSVQGPLSMTRSPQGHPVIIQAGGSPAGRELAARTAEVVFAAVQDLDAARDSYRALKARLPAHGRRPEELKVLPGVMPIIGRSTAEAREILARMQAFLTPTNALHLVSIRLGHDISGYPLDGPVPDLPFTEGTQGFARNLLALARREGLTLRDLYNVTAAARGHWVLCGTVQSIADTLEEWFTGEAADGFNILPPYFPAAFDEFVDQVVPELQRRGLFRTEYAGTTLREHLGLARPENRLAAATEATAAAAE</sequence>
<reference evidence="7 8" key="1">
    <citation type="submission" date="2021-05" db="EMBL/GenBank/DDBJ databases">
        <title>Roseococcus sp. XZZS9, whole genome shotgun sequencing project.</title>
        <authorList>
            <person name="Zhao G."/>
            <person name="Shen L."/>
        </authorList>
    </citation>
    <scope>NUCLEOTIDE SEQUENCE [LARGE SCALE GENOMIC DNA]</scope>
    <source>
        <strain evidence="7 8">XZZS9</strain>
    </source>
</reference>
<gene>
    <name evidence="7" type="ORF">KHU32_22160</name>
</gene>
<evidence type="ECO:0000313" key="8">
    <source>
        <dbReference type="Proteomes" id="UP000766336"/>
    </source>
</evidence>
<evidence type="ECO:0000259" key="6">
    <source>
        <dbReference type="Pfam" id="PF00296"/>
    </source>
</evidence>
<evidence type="ECO:0000313" key="7">
    <source>
        <dbReference type="EMBL" id="MBS7813661.1"/>
    </source>
</evidence>
<keyword evidence="2" id="KW-0288">FMN</keyword>
<dbReference type="EMBL" id="JAHCDA010000006">
    <property type="protein sequence ID" value="MBS7813661.1"/>
    <property type="molecule type" value="Genomic_DNA"/>
</dbReference>
<dbReference type="InterPro" id="IPR011251">
    <property type="entry name" value="Luciferase-like_dom"/>
</dbReference>
<keyword evidence="3" id="KW-0560">Oxidoreductase</keyword>
<protein>
    <submittedName>
        <fullName evidence="7">LLM class flavin-dependent oxidoreductase</fullName>
    </submittedName>
</protein>
<accession>A0ABS5QIZ8</accession>
<name>A0ABS5QIZ8_9PROT</name>
<dbReference type="Gene3D" id="3.20.20.30">
    <property type="entry name" value="Luciferase-like domain"/>
    <property type="match status" value="1"/>
</dbReference>
<dbReference type="InterPro" id="IPR051260">
    <property type="entry name" value="Diverse_substr_monoxygenases"/>
</dbReference>
<evidence type="ECO:0000256" key="5">
    <source>
        <dbReference type="ARBA" id="ARBA00033748"/>
    </source>
</evidence>
<evidence type="ECO:0000256" key="1">
    <source>
        <dbReference type="ARBA" id="ARBA00022630"/>
    </source>
</evidence>
<evidence type="ECO:0000256" key="3">
    <source>
        <dbReference type="ARBA" id="ARBA00023002"/>
    </source>
</evidence>
<feature type="domain" description="Luciferase-like" evidence="6">
    <location>
        <begin position="19"/>
        <end position="334"/>
    </location>
</feature>
<keyword evidence="4" id="KW-0503">Monooxygenase</keyword>
<proteinExistence type="inferred from homology"/>
<comment type="similarity">
    <text evidence="5">Belongs to the NtaA/SnaA/DszA monooxygenase family.</text>
</comment>
<dbReference type="Proteomes" id="UP000766336">
    <property type="component" value="Unassembled WGS sequence"/>
</dbReference>
<dbReference type="InterPro" id="IPR036661">
    <property type="entry name" value="Luciferase-like_sf"/>
</dbReference>
<comment type="caution">
    <text evidence="7">The sequence shown here is derived from an EMBL/GenBank/DDBJ whole genome shotgun (WGS) entry which is preliminary data.</text>
</comment>
<keyword evidence="8" id="KW-1185">Reference proteome</keyword>
<dbReference type="PIRSF" id="PIRSF000337">
    <property type="entry name" value="NTA_MOA"/>
    <property type="match status" value="1"/>
</dbReference>